<accession>A0ABD2NWK7</accession>
<gene>
    <name evidence="1" type="ORF">HHI36_005740</name>
</gene>
<keyword evidence="2" id="KW-1185">Reference proteome</keyword>
<evidence type="ECO:0000313" key="2">
    <source>
        <dbReference type="Proteomes" id="UP001516400"/>
    </source>
</evidence>
<reference evidence="1 2" key="1">
    <citation type="journal article" date="2021" name="BMC Biol.">
        <title>Horizontally acquired antibacterial genes associated with adaptive radiation of ladybird beetles.</title>
        <authorList>
            <person name="Li H.S."/>
            <person name="Tang X.F."/>
            <person name="Huang Y.H."/>
            <person name="Xu Z.Y."/>
            <person name="Chen M.L."/>
            <person name="Du X.Y."/>
            <person name="Qiu B.Y."/>
            <person name="Chen P.T."/>
            <person name="Zhang W."/>
            <person name="Slipinski A."/>
            <person name="Escalona H.E."/>
            <person name="Waterhouse R.M."/>
            <person name="Zwick A."/>
            <person name="Pang H."/>
        </authorList>
    </citation>
    <scope>NUCLEOTIDE SEQUENCE [LARGE SCALE GENOMIC DNA]</scope>
    <source>
        <strain evidence="1">SYSU2018</strain>
    </source>
</reference>
<organism evidence="1 2">
    <name type="scientific">Cryptolaemus montrouzieri</name>
    <dbReference type="NCBI Taxonomy" id="559131"/>
    <lineage>
        <taxon>Eukaryota</taxon>
        <taxon>Metazoa</taxon>
        <taxon>Ecdysozoa</taxon>
        <taxon>Arthropoda</taxon>
        <taxon>Hexapoda</taxon>
        <taxon>Insecta</taxon>
        <taxon>Pterygota</taxon>
        <taxon>Neoptera</taxon>
        <taxon>Endopterygota</taxon>
        <taxon>Coleoptera</taxon>
        <taxon>Polyphaga</taxon>
        <taxon>Cucujiformia</taxon>
        <taxon>Coccinelloidea</taxon>
        <taxon>Coccinellidae</taxon>
        <taxon>Scymninae</taxon>
        <taxon>Scymnini</taxon>
        <taxon>Cryptolaemus</taxon>
    </lineage>
</organism>
<sequence length="212" mass="24806">MSETQFSVEHVLADSSPTEVRRRRNRKDEGEARFIDGSYAYRVRIFRGGKVKEVSVYYKTFLALHGVTARRIQTIKKSLINTGSCKVDQRANIPKLRYHMKHIVKYCGRNLISLSYPRSNTCSSCDKFEVDEEKYFSDCILYATDEANLNDTERKLRKLQISSKLHKFSASTFYERKRQARKKAMKDESVEAILQFSFYTFNIHVLSDQRSL</sequence>
<evidence type="ECO:0000313" key="1">
    <source>
        <dbReference type="EMBL" id="KAL3282560.1"/>
    </source>
</evidence>
<protein>
    <submittedName>
        <fullName evidence="1">Uncharacterized protein</fullName>
    </submittedName>
</protein>
<name>A0ABD2NWK7_9CUCU</name>
<dbReference type="AlphaFoldDB" id="A0ABD2NWK7"/>
<dbReference type="Proteomes" id="UP001516400">
    <property type="component" value="Unassembled WGS sequence"/>
</dbReference>
<dbReference type="EMBL" id="JABFTP020000144">
    <property type="protein sequence ID" value="KAL3282560.1"/>
    <property type="molecule type" value="Genomic_DNA"/>
</dbReference>
<comment type="caution">
    <text evidence="1">The sequence shown here is derived from an EMBL/GenBank/DDBJ whole genome shotgun (WGS) entry which is preliminary data.</text>
</comment>
<proteinExistence type="predicted"/>